<organism evidence="2 3">
    <name type="scientific">Brassica cretica</name>
    <name type="common">Mustard</name>
    <dbReference type="NCBI Taxonomy" id="69181"/>
    <lineage>
        <taxon>Eukaryota</taxon>
        <taxon>Viridiplantae</taxon>
        <taxon>Streptophyta</taxon>
        <taxon>Embryophyta</taxon>
        <taxon>Tracheophyta</taxon>
        <taxon>Spermatophyta</taxon>
        <taxon>Magnoliopsida</taxon>
        <taxon>eudicotyledons</taxon>
        <taxon>Gunneridae</taxon>
        <taxon>Pentapetalae</taxon>
        <taxon>rosids</taxon>
        <taxon>malvids</taxon>
        <taxon>Brassicales</taxon>
        <taxon>Brassicaceae</taxon>
        <taxon>Brassiceae</taxon>
        <taxon>Brassica</taxon>
    </lineage>
</organism>
<evidence type="ECO:0000313" key="3">
    <source>
        <dbReference type="Proteomes" id="UP000266723"/>
    </source>
</evidence>
<name>A0ABQ7E2Z5_BRACR</name>
<feature type="transmembrane region" description="Helical" evidence="1">
    <location>
        <begin position="6"/>
        <end position="31"/>
    </location>
</feature>
<protein>
    <recommendedName>
        <fullName evidence="4">Membrane-associated protein</fullName>
    </recommendedName>
</protein>
<dbReference type="Proteomes" id="UP000266723">
    <property type="component" value="Unassembled WGS sequence"/>
</dbReference>
<proteinExistence type="predicted"/>
<keyword evidence="1" id="KW-1133">Transmembrane helix</keyword>
<keyword evidence="1" id="KW-0812">Transmembrane</keyword>
<reference evidence="2 3" key="1">
    <citation type="journal article" date="2020" name="BMC Genomics">
        <title>Intraspecific diversification of the crop wild relative Brassica cretica Lam. using demographic model selection.</title>
        <authorList>
            <person name="Kioukis A."/>
            <person name="Michalopoulou V.A."/>
            <person name="Briers L."/>
            <person name="Pirintsos S."/>
            <person name="Studholme D.J."/>
            <person name="Pavlidis P."/>
            <person name="Sarris P.F."/>
        </authorList>
    </citation>
    <scope>NUCLEOTIDE SEQUENCE [LARGE SCALE GENOMIC DNA]</scope>
    <source>
        <strain evidence="3">cv. PFS-1207/04</strain>
    </source>
</reference>
<evidence type="ECO:0000313" key="2">
    <source>
        <dbReference type="EMBL" id="KAF3591172.1"/>
    </source>
</evidence>
<feature type="transmembrane region" description="Helical" evidence="1">
    <location>
        <begin position="406"/>
        <end position="428"/>
    </location>
</feature>
<keyword evidence="1" id="KW-0472">Membrane</keyword>
<sequence>MFLDAISVVCSSAHSVFVFALFLVFLGWICVSASTSTQIDAVDSTAPLAVTSLCAPFTVASAHALLVVVNSLFPLVAADTTDPVLVAVSPCTIKNTNTRSAKPEGGFSKSALFNPRLSPSSGVVVHCSLAGNTSSASTVTLTLFSHQDDSVSSTTAAPLHGCSDELCASPITPWEAPPSASDLLISIAAPRPFISHVECSSLVRLSVFNAAAIVTQSSIVKLSFKATTPPKISLRFDIVLVICRNVSVTPHILVAVSTVHEFGFARFDCYYVTEAFPTHYAVSSIDGSSQSQLYGPLTPSLVVATNVQECGHARSSYYFTASLYYKCGLARPSRYYVTAATPTHYAVSNIDGSSQICLCDSLTGAASLYRGSRTSRSQNPLAGFFNVIFDLCAFLRTRALGIQVKFLYGFLISLATSIPRYVLVIFVYQLTVEDLSVCNELKLFDF</sequence>
<evidence type="ECO:0008006" key="4">
    <source>
        <dbReference type="Google" id="ProtNLM"/>
    </source>
</evidence>
<dbReference type="EMBL" id="QGKV02000299">
    <property type="protein sequence ID" value="KAF3591172.1"/>
    <property type="molecule type" value="Genomic_DNA"/>
</dbReference>
<accession>A0ABQ7E2Z5</accession>
<keyword evidence="3" id="KW-1185">Reference proteome</keyword>
<gene>
    <name evidence="2" type="ORF">DY000_02024362</name>
</gene>
<evidence type="ECO:0000256" key="1">
    <source>
        <dbReference type="SAM" id="Phobius"/>
    </source>
</evidence>
<comment type="caution">
    <text evidence="2">The sequence shown here is derived from an EMBL/GenBank/DDBJ whole genome shotgun (WGS) entry which is preliminary data.</text>
</comment>